<evidence type="ECO:0000313" key="3">
    <source>
        <dbReference type="EMBL" id="AKV00786.1"/>
    </source>
</evidence>
<evidence type="ECO:0000256" key="2">
    <source>
        <dbReference type="SAM" id="SignalP"/>
    </source>
</evidence>
<dbReference type="Gene3D" id="3.90.1580.10">
    <property type="entry name" value="paralog of FGE (formylglycine-generating enzyme)"/>
    <property type="match status" value="1"/>
</dbReference>
<feature type="compositionally biased region" description="Low complexity" evidence="1">
    <location>
        <begin position="201"/>
        <end position="219"/>
    </location>
</feature>
<evidence type="ECO:0000313" key="4">
    <source>
        <dbReference type="Proteomes" id="UP000064967"/>
    </source>
</evidence>
<reference evidence="3 4" key="1">
    <citation type="submission" date="2015-08" db="EMBL/GenBank/DDBJ databases">
        <authorList>
            <person name="Babu N.S."/>
            <person name="Beckwith C.J."/>
            <person name="Beseler K.G."/>
            <person name="Brison A."/>
            <person name="Carone J.V."/>
            <person name="Caskin T.P."/>
            <person name="Diamond M."/>
            <person name="Durham M.E."/>
            <person name="Foxe J.M."/>
            <person name="Go M."/>
            <person name="Henderson B.A."/>
            <person name="Jones I.B."/>
            <person name="McGettigan J.A."/>
            <person name="Micheletti S.J."/>
            <person name="Nasrallah M.E."/>
            <person name="Ortiz D."/>
            <person name="Piller C.R."/>
            <person name="Privatt S.R."/>
            <person name="Schneider S.L."/>
            <person name="Sharp S."/>
            <person name="Smith T.C."/>
            <person name="Stanton J.D."/>
            <person name="Ullery H.E."/>
            <person name="Wilson R.J."/>
            <person name="Serrano M.G."/>
            <person name="Buck G."/>
            <person name="Lee V."/>
            <person name="Wang Y."/>
            <person name="Carvalho R."/>
            <person name="Voegtly L."/>
            <person name="Shi R."/>
            <person name="Duckworth R."/>
            <person name="Johnson A."/>
            <person name="Loviza R."/>
            <person name="Walstead R."/>
            <person name="Shah Z."/>
            <person name="Kiflezghi M."/>
            <person name="Wade K."/>
            <person name="Ball S.L."/>
            <person name="Bradley K.W."/>
            <person name="Asai D.J."/>
            <person name="Bowman C.A."/>
            <person name="Russell D.A."/>
            <person name="Pope W.H."/>
            <person name="Jacobs-Sera D."/>
            <person name="Hendrix R.W."/>
            <person name="Hatfull G.F."/>
        </authorList>
    </citation>
    <scope>NUCLEOTIDE SEQUENCE [LARGE SCALE GENOMIC DNA]</scope>
    <source>
        <strain evidence="3 4">DSM 27648</strain>
    </source>
</reference>
<feature type="chain" id="PRO_5005466588" description="Sulfatase-modifying factor enzyme domain-containing protein" evidence="2">
    <location>
        <begin position="22"/>
        <end position="377"/>
    </location>
</feature>
<organism evidence="3 4">
    <name type="scientific">Labilithrix luteola</name>
    <dbReference type="NCBI Taxonomy" id="1391654"/>
    <lineage>
        <taxon>Bacteria</taxon>
        <taxon>Pseudomonadati</taxon>
        <taxon>Myxococcota</taxon>
        <taxon>Polyangia</taxon>
        <taxon>Polyangiales</taxon>
        <taxon>Labilitrichaceae</taxon>
        <taxon>Labilithrix</taxon>
    </lineage>
</organism>
<sequence length="377" mass="39282">MTVRKASPAALFVLLGIVACTTTPKPPAQMPPGVDATADAGVDASSDETATAAEAPDEDEAADAGSEAPTPRACPDHMALVDDGQKRFCIDQWEASLVETVADGSEQPYPHYLPVDGHVVRAVSEPGVFPQGFISEVQAQDACAASGKRLCAYDEWKTACMGPAKTTFPYGDARRPGTCHDTGKSAVGAVFGTKALAASPAPAAPAKNSRAPSPASRAAHVTSGRAAQTSHARATPSKKASTAKGAARTTSKPPTGKASTPKKPPRRPAKASTRPASVDPSVWTRLNDPALGQVEGALAQTGDHAECRNAFDVYDMVGNLHEWVATDASLPHGTFAGGYYLDTTINGDGCRYRTVAHAHEYHDYSTGFRCCATPRDP</sequence>
<keyword evidence="2" id="KW-0732">Signal</keyword>
<feature type="signal peptide" evidence="2">
    <location>
        <begin position="1"/>
        <end position="21"/>
    </location>
</feature>
<dbReference type="KEGG" id="llu:AKJ09_07449"/>
<feature type="region of interest" description="Disordered" evidence="1">
    <location>
        <begin position="24"/>
        <end position="76"/>
    </location>
</feature>
<dbReference type="AlphaFoldDB" id="A0A0K1Q4P1"/>
<dbReference type="STRING" id="1391654.AKJ09_07449"/>
<name>A0A0K1Q4P1_9BACT</name>
<evidence type="ECO:0000256" key="1">
    <source>
        <dbReference type="SAM" id="MobiDB-lite"/>
    </source>
</evidence>
<proteinExistence type="predicted"/>
<keyword evidence="4" id="KW-1185">Reference proteome</keyword>
<dbReference type="InterPro" id="IPR042095">
    <property type="entry name" value="SUMF_sf"/>
</dbReference>
<feature type="region of interest" description="Disordered" evidence="1">
    <location>
        <begin position="201"/>
        <end position="283"/>
    </location>
</feature>
<dbReference type="SUPFAM" id="SSF56436">
    <property type="entry name" value="C-type lectin-like"/>
    <property type="match status" value="2"/>
</dbReference>
<dbReference type="InterPro" id="IPR016187">
    <property type="entry name" value="CTDL_fold"/>
</dbReference>
<accession>A0A0K1Q4P1</accession>
<dbReference type="PROSITE" id="PS51257">
    <property type="entry name" value="PROKAR_LIPOPROTEIN"/>
    <property type="match status" value="1"/>
</dbReference>
<dbReference type="EMBL" id="CP012333">
    <property type="protein sequence ID" value="AKV00786.1"/>
    <property type="molecule type" value="Genomic_DNA"/>
</dbReference>
<dbReference type="Proteomes" id="UP000064967">
    <property type="component" value="Chromosome"/>
</dbReference>
<evidence type="ECO:0008006" key="5">
    <source>
        <dbReference type="Google" id="ProtNLM"/>
    </source>
</evidence>
<protein>
    <recommendedName>
        <fullName evidence="5">Sulfatase-modifying factor enzyme domain-containing protein</fullName>
    </recommendedName>
</protein>
<feature type="compositionally biased region" description="Low complexity" evidence="1">
    <location>
        <begin position="33"/>
        <end position="54"/>
    </location>
</feature>
<gene>
    <name evidence="3" type="ORF">AKJ09_07449</name>
</gene>